<evidence type="ECO:0000256" key="5">
    <source>
        <dbReference type="SAM" id="Phobius"/>
    </source>
</evidence>
<comment type="caution">
    <text evidence="7">The sequence shown here is derived from an EMBL/GenBank/DDBJ whole genome shotgun (WGS) entry which is preliminary data.</text>
</comment>
<sequence length="693" mass="72601">MQDSHNLLRTPWHTGCVKTTARRELPTRGPLRPIELATGAVMSGLTIALSVLANIIPFLGAVQVLAAIPMAIIAQRHRLRALLIATAAAMLVAFVAGGVLAAFSVGSCALLGGIVGSVKRRGRGLMYVLVYSTVAGAATAAFAVGMLLAFSVTRQLFFDTIRNTVDGLTNLASRQAFLVPIAEGFADMAKSILQYWYLWIGGSAIVGTVIGAVFAWYVLGAVLDRLTWLPAEDHLDAPDDGRPVAPLPVGLVDVSYRYPAGDADALSGIDFTVDVGEFVAVVGHNGSGKSTLTRILAGRPPTSGTVSRPGSAGLGKFGGTAVVLQRPESQILGVLVADDVVWGLPDGAEVDVEGLLAEVGLAGFGSRETNSLSGGQQQRLAVAAALARRPSLLIADEATAMVDPAGRLELVALLSSLPKRHPMAVVLVTHQESEADAADRVVHLSGGRAVDRLPVWHQPVTDDLPNEPSNEPLLQLSGVRHTYLAGTPWATEALHGIDLTVNRGDGVLIVGGNGSGKSTLAWTMAGLVEPTMGTCELDGRAMTKQVGKVGLAFQHSRLQLQRRTVGTEIASWGGPEIGSGQVGRALDDVGLDRTLASRAIDELSGGQARRVVLAGIIASRPRLVVLDEPLAGLDPDGRRGIVELLGELRRRKGLTLVVISHDVEGFGSVCNRVIKLDSGRIVTDAPSPAGDRR</sequence>
<dbReference type="InterPro" id="IPR003593">
    <property type="entry name" value="AAA+_ATPase"/>
</dbReference>
<feature type="domain" description="ABC transporter" evidence="6">
    <location>
        <begin position="474"/>
        <end position="693"/>
    </location>
</feature>
<dbReference type="GO" id="GO:0043190">
    <property type="term" value="C:ATP-binding cassette (ABC) transporter complex"/>
    <property type="evidence" value="ECO:0007669"/>
    <property type="project" value="TreeGrafter"/>
</dbReference>
<accession>A0A934NSE6</accession>
<keyword evidence="5" id="KW-1133">Transmembrane helix</keyword>
<evidence type="ECO:0000256" key="1">
    <source>
        <dbReference type="ARBA" id="ARBA00005417"/>
    </source>
</evidence>
<evidence type="ECO:0000259" key="6">
    <source>
        <dbReference type="PROSITE" id="PS50893"/>
    </source>
</evidence>
<evidence type="ECO:0000313" key="7">
    <source>
        <dbReference type="EMBL" id="MBJ8340616.1"/>
    </source>
</evidence>
<feature type="transmembrane region" description="Helical" evidence="5">
    <location>
        <begin position="51"/>
        <end position="74"/>
    </location>
</feature>
<dbReference type="InterPro" id="IPR015856">
    <property type="entry name" value="ABC_transpr_CbiO/EcfA_su"/>
</dbReference>
<gene>
    <name evidence="7" type="ORF">JGU71_17130</name>
</gene>
<dbReference type="EMBL" id="JAEMNV010000005">
    <property type="protein sequence ID" value="MBJ8340616.1"/>
    <property type="molecule type" value="Genomic_DNA"/>
</dbReference>
<feature type="transmembrane region" description="Helical" evidence="5">
    <location>
        <begin position="196"/>
        <end position="219"/>
    </location>
</feature>
<dbReference type="GO" id="GO:0042626">
    <property type="term" value="F:ATPase-coupled transmembrane transporter activity"/>
    <property type="evidence" value="ECO:0007669"/>
    <property type="project" value="TreeGrafter"/>
</dbReference>
<dbReference type="AlphaFoldDB" id="A0A934NSE6"/>
<dbReference type="GO" id="GO:0016887">
    <property type="term" value="F:ATP hydrolysis activity"/>
    <property type="evidence" value="ECO:0007669"/>
    <property type="project" value="InterPro"/>
</dbReference>
<keyword evidence="8" id="KW-1185">Reference proteome</keyword>
<dbReference type="PROSITE" id="PS00211">
    <property type="entry name" value="ABC_TRANSPORTER_1"/>
    <property type="match status" value="2"/>
</dbReference>
<dbReference type="InterPro" id="IPR003439">
    <property type="entry name" value="ABC_transporter-like_ATP-bd"/>
</dbReference>
<keyword evidence="5" id="KW-0812">Transmembrane</keyword>
<feature type="domain" description="ABC transporter" evidence="6">
    <location>
        <begin position="249"/>
        <end position="473"/>
    </location>
</feature>
<keyword evidence="2" id="KW-0813">Transport</keyword>
<dbReference type="InterPro" id="IPR050095">
    <property type="entry name" value="ECF_ABC_transporter_ATP-bd"/>
</dbReference>
<proteinExistence type="inferred from homology"/>
<reference evidence="7" key="1">
    <citation type="submission" date="2020-12" db="EMBL/GenBank/DDBJ databases">
        <title>Antrihabitans popcorni sp. nov. and Antrihabitans auranticaus sp. nov., isolated from a larva cave.</title>
        <authorList>
            <person name="Lee S.D."/>
            <person name="Kim I.S."/>
        </authorList>
    </citation>
    <scope>NUCLEOTIDE SEQUENCE</scope>
    <source>
        <strain evidence="7">YC3-6</strain>
    </source>
</reference>
<dbReference type="CDD" id="cd03225">
    <property type="entry name" value="ABC_cobalt_CbiO_domain1"/>
    <property type="match status" value="2"/>
</dbReference>
<dbReference type="Gene3D" id="3.40.50.300">
    <property type="entry name" value="P-loop containing nucleotide triphosphate hydrolases"/>
    <property type="match status" value="2"/>
</dbReference>
<comment type="similarity">
    <text evidence="1">Belongs to the ABC transporter superfamily.</text>
</comment>
<organism evidence="7 8">
    <name type="scientific">Antrihabitans stalagmiti</name>
    <dbReference type="NCBI Taxonomy" id="2799499"/>
    <lineage>
        <taxon>Bacteria</taxon>
        <taxon>Bacillati</taxon>
        <taxon>Actinomycetota</taxon>
        <taxon>Actinomycetes</taxon>
        <taxon>Mycobacteriales</taxon>
        <taxon>Nocardiaceae</taxon>
        <taxon>Antrihabitans</taxon>
    </lineage>
</organism>
<name>A0A934NSE6_9NOCA</name>
<dbReference type="PROSITE" id="PS50893">
    <property type="entry name" value="ABC_TRANSPORTER_2"/>
    <property type="match status" value="2"/>
</dbReference>
<protein>
    <submittedName>
        <fullName evidence="7">DUF2232 domain-containing protein</fullName>
    </submittedName>
</protein>
<dbReference type="InterPro" id="IPR017871">
    <property type="entry name" value="ABC_transporter-like_CS"/>
</dbReference>
<dbReference type="SMART" id="SM00382">
    <property type="entry name" value="AAA"/>
    <property type="match status" value="2"/>
</dbReference>
<evidence type="ECO:0000256" key="2">
    <source>
        <dbReference type="ARBA" id="ARBA00022448"/>
    </source>
</evidence>
<evidence type="ECO:0000256" key="4">
    <source>
        <dbReference type="ARBA" id="ARBA00022840"/>
    </source>
</evidence>
<dbReference type="PANTHER" id="PTHR43553">
    <property type="entry name" value="HEAVY METAL TRANSPORTER"/>
    <property type="match status" value="1"/>
</dbReference>
<feature type="transmembrane region" description="Helical" evidence="5">
    <location>
        <begin position="81"/>
        <end position="105"/>
    </location>
</feature>
<dbReference type="InterPro" id="IPR027417">
    <property type="entry name" value="P-loop_NTPase"/>
</dbReference>
<dbReference type="SUPFAM" id="SSF52540">
    <property type="entry name" value="P-loop containing nucleoside triphosphate hydrolases"/>
    <property type="match status" value="2"/>
</dbReference>
<dbReference type="Proteomes" id="UP000655868">
    <property type="component" value="Unassembled WGS sequence"/>
</dbReference>
<keyword evidence="5" id="KW-0472">Membrane</keyword>
<keyword evidence="4" id="KW-0067">ATP-binding</keyword>
<keyword evidence="3" id="KW-0547">Nucleotide-binding</keyword>
<evidence type="ECO:0000256" key="3">
    <source>
        <dbReference type="ARBA" id="ARBA00022741"/>
    </source>
</evidence>
<dbReference type="Pfam" id="PF09991">
    <property type="entry name" value="DUF2232"/>
    <property type="match status" value="1"/>
</dbReference>
<dbReference type="GO" id="GO:0005524">
    <property type="term" value="F:ATP binding"/>
    <property type="evidence" value="ECO:0007669"/>
    <property type="project" value="UniProtKB-KW"/>
</dbReference>
<dbReference type="InterPro" id="IPR018710">
    <property type="entry name" value="DUF2232"/>
</dbReference>
<dbReference type="Pfam" id="PF00005">
    <property type="entry name" value="ABC_tran"/>
    <property type="match status" value="2"/>
</dbReference>
<evidence type="ECO:0000313" key="8">
    <source>
        <dbReference type="Proteomes" id="UP000655868"/>
    </source>
</evidence>
<feature type="transmembrane region" description="Helical" evidence="5">
    <location>
        <begin position="125"/>
        <end position="152"/>
    </location>
</feature>